<name>A0A4P6LZ61_9FIRM</name>
<comment type="similarity">
    <text evidence="1">Belongs to the four-carbon acid sugar kinase family.</text>
</comment>
<reference evidence="9 10" key="1">
    <citation type="submission" date="2019-01" db="EMBL/GenBank/DDBJ databases">
        <title>PMF-metabolizing Aryl O-demethylase.</title>
        <authorList>
            <person name="Kim M."/>
        </authorList>
    </citation>
    <scope>NUCLEOTIDE SEQUENCE [LARGE SCALE GENOMIC DNA]</scope>
    <source>
        <strain evidence="9 10">PMF1</strain>
    </source>
</reference>
<dbReference type="RefSeq" id="WP_130180984.1">
    <property type="nucleotide sequence ID" value="NZ_CP035945.1"/>
</dbReference>
<feature type="domain" description="Four-carbon acid sugar kinase nucleotide binding" evidence="8">
    <location>
        <begin position="241"/>
        <end position="407"/>
    </location>
</feature>
<feature type="domain" description="Four-carbon acid sugar kinase N-terminal" evidence="7">
    <location>
        <begin position="4"/>
        <end position="217"/>
    </location>
</feature>
<evidence type="ECO:0000256" key="2">
    <source>
        <dbReference type="ARBA" id="ARBA00022679"/>
    </source>
</evidence>
<dbReference type="GO" id="GO:0005524">
    <property type="term" value="F:ATP binding"/>
    <property type="evidence" value="ECO:0007669"/>
    <property type="project" value="UniProtKB-KW"/>
</dbReference>
<dbReference type="Pfam" id="PF17042">
    <property type="entry name" value="NBD_C"/>
    <property type="match status" value="1"/>
</dbReference>
<dbReference type="Proteomes" id="UP000289794">
    <property type="component" value="Chromosome"/>
</dbReference>
<proteinExistence type="inferred from homology"/>
<dbReference type="Gene3D" id="3.40.50.10840">
    <property type="entry name" value="Putative sugar-binding, N-terminal domain"/>
    <property type="match status" value="1"/>
</dbReference>
<organism evidence="9 10">
    <name type="scientific">Blautia producta</name>
    <dbReference type="NCBI Taxonomy" id="33035"/>
    <lineage>
        <taxon>Bacteria</taxon>
        <taxon>Bacillati</taxon>
        <taxon>Bacillota</taxon>
        <taxon>Clostridia</taxon>
        <taxon>Lachnospirales</taxon>
        <taxon>Lachnospiraceae</taxon>
        <taxon>Blautia</taxon>
    </lineage>
</organism>
<accession>A0A4P6LZ61</accession>
<evidence type="ECO:0000256" key="4">
    <source>
        <dbReference type="ARBA" id="ARBA00022777"/>
    </source>
</evidence>
<dbReference type="InterPro" id="IPR042213">
    <property type="entry name" value="NBD_C_sf"/>
</dbReference>
<dbReference type="Gene3D" id="3.40.980.20">
    <property type="entry name" value="Four-carbon acid sugar kinase, nucleotide binding domain"/>
    <property type="match status" value="1"/>
</dbReference>
<gene>
    <name evidence="9" type="ORF">PMF13cell1_02618</name>
</gene>
<evidence type="ECO:0000256" key="6">
    <source>
        <dbReference type="ARBA" id="ARBA00023277"/>
    </source>
</evidence>
<dbReference type="InterPro" id="IPR031475">
    <property type="entry name" value="NBD_C"/>
</dbReference>
<dbReference type="GO" id="GO:0016301">
    <property type="term" value="F:kinase activity"/>
    <property type="evidence" value="ECO:0007669"/>
    <property type="project" value="UniProtKB-KW"/>
</dbReference>
<dbReference type="InterPro" id="IPR037051">
    <property type="entry name" value="4-carb_acid_sugar_kinase_N_sf"/>
</dbReference>
<evidence type="ECO:0000259" key="7">
    <source>
        <dbReference type="Pfam" id="PF07005"/>
    </source>
</evidence>
<dbReference type="KEGG" id="bpro:PMF13cell1_02618"/>
<evidence type="ECO:0000256" key="5">
    <source>
        <dbReference type="ARBA" id="ARBA00022840"/>
    </source>
</evidence>
<dbReference type="Pfam" id="PF07005">
    <property type="entry name" value="SBD_N"/>
    <property type="match status" value="1"/>
</dbReference>
<dbReference type="EMBL" id="CP035945">
    <property type="protein sequence ID" value="QBE97065.1"/>
    <property type="molecule type" value="Genomic_DNA"/>
</dbReference>
<protein>
    <recommendedName>
        <fullName evidence="11">Four-carbon acid sugar kinase family protein</fullName>
    </recommendedName>
</protein>
<keyword evidence="5" id="KW-0067">ATP-binding</keyword>
<evidence type="ECO:0008006" key="11">
    <source>
        <dbReference type="Google" id="ProtNLM"/>
    </source>
</evidence>
<evidence type="ECO:0000256" key="3">
    <source>
        <dbReference type="ARBA" id="ARBA00022741"/>
    </source>
</evidence>
<evidence type="ECO:0000313" key="10">
    <source>
        <dbReference type="Proteomes" id="UP000289794"/>
    </source>
</evidence>
<evidence type="ECO:0000256" key="1">
    <source>
        <dbReference type="ARBA" id="ARBA00005715"/>
    </source>
</evidence>
<keyword evidence="2" id="KW-0808">Transferase</keyword>
<dbReference type="AlphaFoldDB" id="A0A4P6LZ61"/>
<dbReference type="InterPro" id="IPR010737">
    <property type="entry name" value="4-carb_acid_sugar_kinase_N"/>
</dbReference>
<evidence type="ECO:0000259" key="8">
    <source>
        <dbReference type="Pfam" id="PF17042"/>
    </source>
</evidence>
<evidence type="ECO:0000313" key="9">
    <source>
        <dbReference type="EMBL" id="QBE97065.1"/>
    </source>
</evidence>
<dbReference type="SUPFAM" id="SSF142764">
    <property type="entry name" value="YgbK-like"/>
    <property type="match status" value="1"/>
</dbReference>
<sequence>MVKMLIIADDFTGALDTGIQFAKKGIITQVIIGSRTEQIKVSETARVLVVDLETRPMKAEDAYRAVYQLTRWAIRFSIPIIYKKTDSALRGNVGAELSAVVDASEENLYFIPAFPDIGRVTLNGIHYIGDVPLERSAFKEDPFEPVHFSYLPAILGDFAKNKVKCIERMESKEAYIKEKQKIIIFDAGSNKDIEVRIKELKEEGKLSYLAGCAGFAAFLPAALGLEGTVYRKYEKKKGLYVACGSLNPITKAQIIYAEQSGFLRISLTPRQKLDIGYYETEEGKEFLEKVYQQCIFNPRVIVDTFDRRKEETRKYAQTMGIDTEEIRFSITKCHSIIVRYLIEKGVDYTIFMTGGDTLMGLMKTVENPEFIPVCELSQGVVLSRLKWKDKNLQIVSKSGGFGAENVLTEIADKLVEGKGENYEGSIHNRCKANGNT</sequence>
<keyword evidence="4" id="KW-0418">Kinase</keyword>
<keyword evidence="3" id="KW-0547">Nucleotide-binding</keyword>
<keyword evidence="6" id="KW-0119">Carbohydrate metabolism</keyword>